<dbReference type="SUPFAM" id="SSF47413">
    <property type="entry name" value="lambda repressor-like DNA-binding domains"/>
    <property type="match status" value="1"/>
</dbReference>
<dbReference type="GO" id="GO:0003677">
    <property type="term" value="F:DNA binding"/>
    <property type="evidence" value="ECO:0007669"/>
    <property type="project" value="InterPro"/>
</dbReference>
<feature type="domain" description="HTH cro/C1-type" evidence="1">
    <location>
        <begin position="36"/>
        <end position="86"/>
    </location>
</feature>
<dbReference type="InterPro" id="IPR001387">
    <property type="entry name" value="Cro/C1-type_HTH"/>
</dbReference>
<evidence type="ECO:0000259" key="1">
    <source>
        <dbReference type="PROSITE" id="PS50943"/>
    </source>
</evidence>
<protein>
    <submittedName>
        <fullName evidence="2">XRE family transcriptional regulator</fullName>
    </submittedName>
</protein>
<gene>
    <name evidence="2" type="ORF">DWG20_03140</name>
</gene>
<dbReference type="KEGG" id="ccah:DWG20_03140"/>
<reference evidence="2 3" key="1">
    <citation type="submission" date="2018-07" db="EMBL/GenBank/DDBJ databases">
        <title>Crenobacter cavernae sp. nov., isolated from a karst cave.</title>
        <authorList>
            <person name="Zhu H."/>
        </authorList>
    </citation>
    <scope>NUCLEOTIDE SEQUENCE [LARGE SCALE GENOMIC DNA]</scope>
    <source>
        <strain evidence="2 3">K1W11S-77</strain>
    </source>
</reference>
<evidence type="ECO:0000313" key="2">
    <source>
        <dbReference type="EMBL" id="AXK38500.1"/>
    </source>
</evidence>
<name>A0A345Y3J8_9NEIS</name>
<dbReference type="EMBL" id="CP031337">
    <property type="protein sequence ID" value="AXK38500.1"/>
    <property type="molecule type" value="Genomic_DNA"/>
</dbReference>
<accession>A0A345Y3J8</accession>
<dbReference type="PROSITE" id="PS50943">
    <property type="entry name" value="HTH_CROC1"/>
    <property type="match status" value="1"/>
</dbReference>
<dbReference type="InterPro" id="IPR010982">
    <property type="entry name" value="Lambda_DNA-bd_dom_sf"/>
</dbReference>
<dbReference type="AlphaFoldDB" id="A0A345Y3J8"/>
<dbReference type="Proteomes" id="UP000254537">
    <property type="component" value="Chromosome"/>
</dbReference>
<organism evidence="2 3">
    <name type="scientific">Crenobacter cavernae</name>
    <dbReference type="NCBI Taxonomy" id="2290923"/>
    <lineage>
        <taxon>Bacteria</taxon>
        <taxon>Pseudomonadati</taxon>
        <taxon>Pseudomonadota</taxon>
        <taxon>Betaproteobacteria</taxon>
        <taxon>Neisseriales</taxon>
        <taxon>Neisseriaceae</taxon>
        <taxon>Crenobacter</taxon>
    </lineage>
</organism>
<evidence type="ECO:0000313" key="3">
    <source>
        <dbReference type="Proteomes" id="UP000254537"/>
    </source>
</evidence>
<sequence>MDSINKEKRSHVSVKSKATVVPTPVARALKKLGHDLALARRRRRLTQESMAERIQTSVATLRRLEKGDPRVSIGLIAQAFFVLGELDKINSLLDTATDDIGLTLMNQQLPKRVRSKGGKPPSGAL</sequence>
<dbReference type="Gene3D" id="1.10.260.40">
    <property type="entry name" value="lambda repressor-like DNA-binding domains"/>
    <property type="match status" value="1"/>
</dbReference>
<proteinExistence type="predicted"/>
<dbReference type="OrthoDB" id="9182103at2"/>
<dbReference type="Pfam" id="PF13560">
    <property type="entry name" value="HTH_31"/>
    <property type="match status" value="1"/>
</dbReference>